<dbReference type="InterPro" id="IPR000160">
    <property type="entry name" value="GGDEF_dom"/>
</dbReference>
<dbReference type="InterPro" id="IPR003660">
    <property type="entry name" value="HAMP_dom"/>
</dbReference>
<dbReference type="SUPFAM" id="SSF55073">
    <property type="entry name" value="Nucleotide cyclase"/>
    <property type="match status" value="1"/>
</dbReference>
<feature type="transmembrane region" description="Helical" evidence="1">
    <location>
        <begin position="190"/>
        <end position="210"/>
    </location>
</feature>
<evidence type="ECO:0000313" key="6">
    <source>
        <dbReference type="EMBL" id="ADL55722.1"/>
    </source>
</evidence>
<dbReference type="Gene3D" id="3.30.70.270">
    <property type="match status" value="1"/>
</dbReference>
<dbReference type="Pfam" id="PF00672">
    <property type="entry name" value="HAMP"/>
    <property type="match status" value="1"/>
</dbReference>
<dbReference type="Gene3D" id="3.30.450.290">
    <property type="match status" value="1"/>
</dbReference>
<dbReference type="Proteomes" id="UP000001235">
    <property type="component" value="Chromosome"/>
</dbReference>
<dbReference type="PROSITE" id="PS50113">
    <property type="entry name" value="PAC"/>
    <property type="match status" value="1"/>
</dbReference>
<feature type="domain" description="GGDEF" evidence="5">
    <location>
        <begin position="426"/>
        <end position="561"/>
    </location>
</feature>
<dbReference type="InterPro" id="IPR000014">
    <property type="entry name" value="PAS"/>
</dbReference>
<reference evidence="6 7" key="1">
    <citation type="submission" date="2010-08" db="EMBL/GenBank/DDBJ databases">
        <title>Complete sequence of Gallionella capsiferriformans ES-2.</title>
        <authorList>
            <consortium name="US DOE Joint Genome Institute"/>
            <person name="Lucas S."/>
            <person name="Copeland A."/>
            <person name="Lapidus A."/>
            <person name="Cheng J.-F."/>
            <person name="Bruce D."/>
            <person name="Goodwin L."/>
            <person name="Pitluck S."/>
            <person name="Chertkov O."/>
            <person name="Davenport K.W."/>
            <person name="Detter J.C."/>
            <person name="Han C."/>
            <person name="Tapia R."/>
            <person name="Land M."/>
            <person name="Hauser L."/>
            <person name="Chang Y.-J."/>
            <person name="Jeffries C."/>
            <person name="Kyrpides N."/>
            <person name="Ivanova N."/>
            <person name="Mikhailova N."/>
            <person name="Shelobolina E.S."/>
            <person name="Picardal F."/>
            <person name="Roden E."/>
            <person name="Emerson D."/>
            <person name="Woyke T."/>
        </authorList>
    </citation>
    <scope>NUCLEOTIDE SEQUENCE [LARGE SCALE GENOMIC DNA]</scope>
    <source>
        <strain evidence="6 7">ES-2</strain>
    </source>
</reference>
<name>D9SGS5_GALCS</name>
<keyword evidence="7" id="KW-1185">Reference proteome</keyword>
<evidence type="ECO:0000259" key="4">
    <source>
        <dbReference type="PROSITE" id="PS50885"/>
    </source>
</evidence>
<dbReference type="CDD" id="cd00130">
    <property type="entry name" value="PAS"/>
    <property type="match status" value="1"/>
</dbReference>
<feature type="domain" description="HAMP" evidence="4">
    <location>
        <begin position="211"/>
        <end position="268"/>
    </location>
</feature>
<dbReference type="PANTHER" id="PTHR46663:SF3">
    <property type="entry name" value="SLL0267 PROTEIN"/>
    <property type="match status" value="1"/>
</dbReference>
<evidence type="ECO:0000259" key="2">
    <source>
        <dbReference type="PROSITE" id="PS50112"/>
    </source>
</evidence>
<dbReference type="SUPFAM" id="SSF55785">
    <property type="entry name" value="PYP-like sensor domain (PAS domain)"/>
    <property type="match status" value="1"/>
</dbReference>
<dbReference type="InterPro" id="IPR043128">
    <property type="entry name" value="Rev_trsase/Diguanyl_cyclase"/>
</dbReference>
<dbReference type="GO" id="GO:0007165">
    <property type="term" value="P:signal transduction"/>
    <property type="evidence" value="ECO:0007669"/>
    <property type="project" value="InterPro"/>
</dbReference>
<evidence type="ECO:0000256" key="1">
    <source>
        <dbReference type="SAM" id="Phobius"/>
    </source>
</evidence>
<dbReference type="eggNOG" id="COG5000">
    <property type="taxonomic scope" value="Bacteria"/>
</dbReference>
<dbReference type="AlphaFoldDB" id="D9SGS5"/>
<keyword evidence="1" id="KW-0472">Membrane</keyword>
<dbReference type="SUPFAM" id="SSF158472">
    <property type="entry name" value="HAMP domain-like"/>
    <property type="match status" value="1"/>
</dbReference>
<dbReference type="SMART" id="SM00091">
    <property type="entry name" value="PAS"/>
    <property type="match status" value="1"/>
</dbReference>
<feature type="domain" description="PAC" evidence="3">
    <location>
        <begin position="342"/>
        <end position="394"/>
    </location>
</feature>
<dbReference type="GO" id="GO:0016020">
    <property type="term" value="C:membrane"/>
    <property type="evidence" value="ECO:0007669"/>
    <property type="project" value="InterPro"/>
</dbReference>
<dbReference type="RefSeq" id="WP_013293660.1">
    <property type="nucleotide sequence ID" value="NC_014394.1"/>
</dbReference>
<keyword evidence="1" id="KW-1133">Transmembrane helix</keyword>
<dbReference type="FunFam" id="3.30.70.270:FF:000001">
    <property type="entry name" value="Diguanylate cyclase domain protein"/>
    <property type="match status" value="1"/>
</dbReference>
<keyword evidence="1" id="KW-0812">Transmembrane</keyword>
<dbReference type="SMART" id="SM00304">
    <property type="entry name" value="HAMP"/>
    <property type="match status" value="1"/>
</dbReference>
<dbReference type="PROSITE" id="PS50885">
    <property type="entry name" value="HAMP"/>
    <property type="match status" value="1"/>
</dbReference>
<dbReference type="PROSITE" id="PS50887">
    <property type="entry name" value="GGDEF"/>
    <property type="match status" value="1"/>
</dbReference>
<dbReference type="Pfam" id="PF13426">
    <property type="entry name" value="PAS_9"/>
    <property type="match status" value="1"/>
</dbReference>
<dbReference type="CDD" id="cd01949">
    <property type="entry name" value="GGDEF"/>
    <property type="match status" value="1"/>
</dbReference>
<organism evidence="6 7">
    <name type="scientific">Gallionella capsiferriformans (strain ES-2)</name>
    <name type="common">Gallionella ferruginea capsiferriformans (strain ES-2)</name>
    <dbReference type="NCBI Taxonomy" id="395494"/>
    <lineage>
        <taxon>Bacteria</taxon>
        <taxon>Pseudomonadati</taxon>
        <taxon>Pseudomonadota</taxon>
        <taxon>Betaproteobacteria</taxon>
        <taxon>Nitrosomonadales</taxon>
        <taxon>Gallionellaceae</taxon>
        <taxon>Gallionella</taxon>
    </lineage>
</organism>
<dbReference type="EMBL" id="CP002159">
    <property type="protein sequence ID" value="ADL55722.1"/>
    <property type="molecule type" value="Genomic_DNA"/>
</dbReference>
<protein>
    <submittedName>
        <fullName evidence="6">Diguanylate cyclase with PAS/PAC sensor</fullName>
    </submittedName>
</protein>
<dbReference type="CDD" id="cd06225">
    <property type="entry name" value="HAMP"/>
    <property type="match status" value="1"/>
</dbReference>
<dbReference type="Gene3D" id="1.10.8.500">
    <property type="entry name" value="HAMP domain in histidine kinase"/>
    <property type="match status" value="1"/>
</dbReference>
<dbReference type="Gene3D" id="3.30.450.20">
    <property type="entry name" value="PAS domain"/>
    <property type="match status" value="1"/>
</dbReference>
<dbReference type="InterPro" id="IPR029787">
    <property type="entry name" value="Nucleotide_cyclase"/>
</dbReference>
<evidence type="ECO:0000313" key="7">
    <source>
        <dbReference type="Proteomes" id="UP000001235"/>
    </source>
</evidence>
<dbReference type="InterPro" id="IPR035965">
    <property type="entry name" value="PAS-like_dom_sf"/>
</dbReference>
<proteinExistence type="predicted"/>
<gene>
    <name evidence="6" type="ordered locus">Galf_1710</name>
</gene>
<dbReference type="InterPro" id="IPR052163">
    <property type="entry name" value="DGC-Regulatory_Protein"/>
</dbReference>
<dbReference type="Pfam" id="PF00990">
    <property type="entry name" value="GGDEF"/>
    <property type="match status" value="1"/>
</dbReference>
<dbReference type="PANTHER" id="PTHR46663">
    <property type="entry name" value="DIGUANYLATE CYCLASE DGCT-RELATED"/>
    <property type="match status" value="1"/>
</dbReference>
<dbReference type="NCBIfam" id="TIGR00229">
    <property type="entry name" value="sensory_box"/>
    <property type="match status" value="1"/>
</dbReference>
<feature type="domain" description="PAS" evidence="2">
    <location>
        <begin position="269"/>
        <end position="340"/>
    </location>
</feature>
<dbReference type="eggNOG" id="COG2199">
    <property type="taxonomic scope" value="Bacteria"/>
</dbReference>
<feature type="transmembrane region" description="Helical" evidence="1">
    <location>
        <begin position="16"/>
        <end position="37"/>
    </location>
</feature>
<dbReference type="HOGENOM" id="CLU_035215_0_0_4"/>
<evidence type="ECO:0000259" key="5">
    <source>
        <dbReference type="PROSITE" id="PS50887"/>
    </source>
</evidence>
<dbReference type="InterPro" id="IPR000700">
    <property type="entry name" value="PAS-assoc_C"/>
</dbReference>
<accession>D9SGS5</accession>
<dbReference type="STRING" id="395494.Galf_1710"/>
<dbReference type="KEGG" id="gca:Galf_1710"/>
<dbReference type="NCBIfam" id="TIGR00254">
    <property type="entry name" value="GGDEF"/>
    <property type="match status" value="1"/>
</dbReference>
<dbReference type="GO" id="GO:0003824">
    <property type="term" value="F:catalytic activity"/>
    <property type="evidence" value="ECO:0007669"/>
    <property type="project" value="UniProtKB-ARBA"/>
</dbReference>
<sequence length="564" mass="64085">MKNWWQTLDIGSKLNIPIQVLLLLALSFAHIWIMAHIKEEILDGAERRATVSADGIINGMNMMMLNGTISDPNQRLLFINKMSDTENVKEVRIIRTRQVQDQFGYGLPEEQVRDEMDKRVISSKKTDFLLNEDPIAPTLRTVVPFIASSNFRGTNCLTCHKVEAGSVNGAASITIDMTDDFKAIRRTQGMLWLGQILLQLLLFFATSRLISHVIKPILQLQSSMESMQRCGSMASFVPLPLDERNQDEIGKLARTFNQMSESLYNSEKSMRLASSIYQSNADAIVVTDENNLIVDVNPAFTRITGYTLDEVRGKNPRLMQSGQHDIQFYRKMWRAIIDQGHWQGEIWDKRRDGGLYAKSVNIIALRHQDGSIYRFVAQFSDITEKKQKDELIHWQANYDPLTNLPNRRLFQDRLNQAIKLAHRTELPLALFFIDLDYFKEINDTLGHANGDVLLMEVARRISSCVREADTVARLGGDEFTVILPELSDATQILRVAKNIVDKLSQPFFFVNDETGYHVSASIGIANYPQDAMDTKGLIKCADKAMYAAKSEGRNRFVYFSNSGQ</sequence>
<dbReference type="OrthoDB" id="8526884at2"/>
<dbReference type="SMART" id="SM00267">
    <property type="entry name" value="GGDEF"/>
    <property type="match status" value="1"/>
</dbReference>
<dbReference type="PROSITE" id="PS50112">
    <property type="entry name" value="PAS"/>
    <property type="match status" value="1"/>
</dbReference>
<evidence type="ECO:0000259" key="3">
    <source>
        <dbReference type="PROSITE" id="PS50113"/>
    </source>
</evidence>